<dbReference type="InterPro" id="IPR036942">
    <property type="entry name" value="Beta-barrel_TonB_sf"/>
</dbReference>
<evidence type="ECO:0000256" key="2">
    <source>
        <dbReference type="ARBA" id="ARBA00022448"/>
    </source>
</evidence>
<dbReference type="Pfam" id="PF00593">
    <property type="entry name" value="TonB_dep_Rec_b-barrel"/>
    <property type="match status" value="1"/>
</dbReference>
<evidence type="ECO:0000256" key="1">
    <source>
        <dbReference type="ARBA" id="ARBA00004571"/>
    </source>
</evidence>
<dbReference type="AlphaFoldDB" id="A0A381QQK9"/>
<dbReference type="EMBL" id="UINC01001465">
    <property type="protein sequence ID" value="SUZ81360.1"/>
    <property type="molecule type" value="Genomic_DNA"/>
</dbReference>
<dbReference type="Gene3D" id="2.170.130.10">
    <property type="entry name" value="TonB-dependent receptor, plug domain"/>
    <property type="match status" value="1"/>
</dbReference>
<evidence type="ECO:0000256" key="6">
    <source>
        <dbReference type="ARBA" id="ARBA00023136"/>
    </source>
</evidence>
<keyword evidence="2" id="KW-0813">Transport</keyword>
<dbReference type="Gene3D" id="2.40.170.20">
    <property type="entry name" value="TonB-dependent receptor, beta-barrel domain"/>
    <property type="match status" value="1"/>
</dbReference>
<sequence>MGLSIPFLASSGVAISQPVSDEVEEITVIGRQEFIEKEFTARRTGSNFDSAKLMNQVPGGAVNNNGPLTGQIQYRGMFGPRINVRVDGMLIHGGGPNWMAPPLHHIPAGLMEELVVEQGIPSITTGGGIGGAVTALWKRPAYTSVSHWNFTGNTEAAFGSVDDGSSFSGVAGFVSSTQRIYGVGSFDAGDDFESADGDVAATEYQRSVYGFGYGFRRGPHEFDINLHSIETDDTGTPSLPMDIDWFDTDVWNASYKAELGSAGLKVRVYGSEIDHGMSNSLLRPTPDFSSLMLPPFIGDDKRFVDAESEEFGFKVALDWSVGNGVAVIGIEGKDAEHDATVTDPDFAAFFVNNFNKSEVESLSYFGQWSTLANERWYLEAGVRVEEISTETGAVDAFPARLVDMNSAMWPVGTPPRAVWMLRERFNAGDRSATDNNLDWVFKSRYQATDNLVIELGLAQKTRSPLYQERYLWIPLEANAGIGDGNNYVGNPGLDPEESQQIELGFDWNFVDYYFSPRIYHRKVDDYIQGVPATNMMVVAVSANANGDPTPLMFANTDAEFEGIDLTFGAQLNDKWRLEGIASQVDGDRDDISDHLYRVSPDSIRLAFYYETPNFTAKFEQVYVAEQDDISFTNTFDPLNGNNSSDPTKSHMLSNVFLTWSVNDNWILSAGAENLFDEDYVDHLTGFNRVIGSNVPRGSRMVGPGRNFFGRFQYQW</sequence>
<organism evidence="11">
    <name type="scientific">marine metagenome</name>
    <dbReference type="NCBI Taxonomy" id="408172"/>
    <lineage>
        <taxon>unclassified sequences</taxon>
        <taxon>metagenomes</taxon>
        <taxon>ecological metagenomes</taxon>
    </lineage>
</organism>
<reference evidence="11" key="1">
    <citation type="submission" date="2018-05" db="EMBL/GenBank/DDBJ databases">
        <authorList>
            <person name="Lanie J.A."/>
            <person name="Ng W.-L."/>
            <person name="Kazmierczak K.M."/>
            <person name="Andrzejewski T.M."/>
            <person name="Davidsen T.M."/>
            <person name="Wayne K.J."/>
            <person name="Tettelin H."/>
            <person name="Glass J.I."/>
            <person name="Rusch D."/>
            <person name="Podicherti R."/>
            <person name="Tsui H.-C.T."/>
            <person name="Winkler M.E."/>
        </authorList>
    </citation>
    <scope>NUCLEOTIDE SEQUENCE</scope>
</reference>
<dbReference type="InterPro" id="IPR000531">
    <property type="entry name" value="Beta-barrel_TonB"/>
</dbReference>
<evidence type="ECO:0008006" key="12">
    <source>
        <dbReference type="Google" id="ProtNLM"/>
    </source>
</evidence>
<name>A0A381QQK9_9ZZZZ</name>
<keyword evidence="5" id="KW-0798">TonB box</keyword>
<evidence type="ECO:0000313" key="11">
    <source>
        <dbReference type="EMBL" id="SUZ81360.1"/>
    </source>
</evidence>
<accession>A0A381QQK9</accession>
<feature type="domain" description="TonB-dependent receptor plug" evidence="10">
    <location>
        <begin position="49"/>
        <end position="132"/>
    </location>
</feature>
<keyword evidence="7" id="KW-0675">Receptor</keyword>
<dbReference type="InterPro" id="IPR039426">
    <property type="entry name" value="TonB-dep_rcpt-like"/>
</dbReference>
<dbReference type="InterPro" id="IPR037066">
    <property type="entry name" value="Plug_dom_sf"/>
</dbReference>
<dbReference type="GO" id="GO:0015344">
    <property type="term" value="F:siderophore uptake transmembrane transporter activity"/>
    <property type="evidence" value="ECO:0007669"/>
    <property type="project" value="TreeGrafter"/>
</dbReference>
<evidence type="ECO:0000259" key="10">
    <source>
        <dbReference type="Pfam" id="PF07715"/>
    </source>
</evidence>
<comment type="subcellular location">
    <subcellularLocation>
        <location evidence="1">Cell outer membrane</location>
        <topology evidence="1">Multi-pass membrane protein</topology>
    </subcellularLocation>
</comment>
<evidence type="ECO:0000256" key="7">
    <source>
        <dbReference type="ARBA" id="ARBA00023170"/>
    </source>
</evidence>
<evidence type="ECO:0000256" key="8">
    <source>
        <dbReference type="ARBA" id="ARBA00023237"/>
    </source>
</evidence>
<keyword evidence="3" id="KW-0812">Transmembrane</keyword>
<gene>
    <name evidence="11" type="ORF">METZ01_LOCUS34214</name>
</gene>
<feature type="domain" description="TonB-dependent receptor-like beta-barrel" evidence="9">
    <location>
        <begin position="202"/>
        <end position="674"/>
    </location>
</feature>
<evidence type="ECO:0000259" key="9">
    <source>
        <dbReference type="Pfam" id="PF00593"/>
    </source>
</evidence>
<dbReference type="GO" id="GO:0009279">
    <property type="term" value="C:cell outer membrane"/>
    <property type="evidence" value="ECO:0007669"/>
    <property type="project" value="UniProtKB-SubCell"/>
</dbReference>
<protein>
    <recommendedName>
        <fullName evidence="12">TonB-dependent receptor plug domain-containing protein</fullName>
    </recommendedName>
</protein>
<dbReference type="GO" id="GO:0044718">
    <property type="term" value="P:siderophore transmembrane transport"/>
    <property type="evidence" value="ECO:0007669"/>
    <property type="project" value="TreeGrafter"/>
</dbReference>
<keyword evidence="6" id="KW-0472">Membrane</keyword>
<dbReference type="PANTHER" id="PTHR30069">
    <property type="entry name" value="TONB-DEPENDENT OUTER MEMBRANE RECEPTOR"/>
    <property type="match status" value="1"/>
</dbReference>
<dbReference type="Pfam" id="PF07715">
    <property type="entry name" value="Plug"/>
    <property type="match status" value="1"/>
</dbReference>
<evidence type="ECO:0000256" key="5">
    <source>
        <dbReference type="ARBA" id="ARBA00023077"/>
    </source>
</evidence>
<dbReference type="PROSITE" id="PS52016">
    <property type="entry name" value="TONB_DEPENDENT_REC_3"/>
    <property type="match status" value="1"/>
</dbReference>
<dbReference type="InterPro" id="IPR012910">
    <property type="entry name" value="Plug_dom"/>
</dbReference>
<dbReference type="PANTHER" id="PTHR30069:SF29">
    <property type="entry name" value="HEMOGLOBIN AND HEMOGLOBIN-HAPTOGLOBIN-BINDING PROTEIN 1-RELATED"/>
    <property type="match status" value="1"/>
</dbReference>
<proteinExistence type="predicted"/>
<dbReference type="SUPFAM" id="SSF56935">
    <property type="entry name" value="Porins"/>
    <property type="match status" value="1"/>
</dbReference>
<keyword evidence="8" id="KW-0998">Cell outer membrane</keyword>
<keyword evidence="4" id="KW-0732">Signal</keyword>
<evidence type="ECO:0000256" key="4">
    <source>
        <dbReference type="ARBA" id="ARBA00022729"/>
    </source>
</evidence>
<evidence type="ECO:0000256" key="3">
    <source>
        <dbReference type="ARBA" id="ARBA00022692"/>
    </source>
</evidence>